<proteinExistence type="predicted"/>
<dbReference type="EMBL" id="BQNB010021731">
    <property type="protein sequence ID" value="GJU09479.1"/>
    <property type="molecule type" value="Genomic_DNA"/>
</dbReference>
<evidence type="ECO:0000313" key="3">
    <source>
        <dbReference type="EMBL" id="GJU09479.1"/>
    </source>
</evidence>
<organism evidence="3 4">
    <name type="scientific">Tanacetum coccineum</name>
    <dbReference type="NCBI Taxonomy" id="301880"/>
    <lineage>
        <taxon>Eukaryota</taxon>
        <taxon>Viridiplantae</taxon>
        <taxon>Streptophyta</taxon>
        <taxon>Embryophyta</taxon>
        <taxon>Tracheophyta</taxon>
        <taxon>Spermatophyta</taxon>
        <taxon>Magnoliopsida</taxon>
        <taxon>eudicotyledons</taxon>
        <taxon>Gunneridae</taxon>
        <taxon>Pentapetalae</taxon>
        <taxon>asterids</taxon>
        <taxon>campanulids</taxon>
        <taxon>Asterales</taxon>
        <taxon>Asteraceae</taxon>
        <taxon>Asteroideae</taxon>
        <taxon>Anthemideae</taxon>
        <taxon>Anthemidinae</taxon>
        <taxon>Tanacetum</taxon>
    </lineage>
</organism>
<protein>
    <recommendedName>
        <fullName evidence="5">Synaptobrevin, longin-like domain protein</fullName>
    </recommendedName>
</protein>
<feature type="compositionally biased region" description="Low complexity" evidence="2">
    <location>
        <begin position="271"/>
        <end position="295"/>
    </location>
</feature>
<keyword evidence="1" id="KW-0175">Coiled coil</keyword>
<feature type="region of interest" description="Disordered" evidence="2">
    <location>
        <begin position="265"/>
        <end position="295"/>
    </location>
</feature>
<dbReference type="Proteomes" id="UP001151760">
    <property type="component" value="Unassembled WGS sequence"/>
</dbReference>
<evidence type="ECO:0000256" key="2">
    <source>
        <dbReference type="SAM" id="MobiDB-lite"/>
    </source>
</evidence>
<keyword evidence="4" id="KW-1185">Reference proteome</keyword>
<reference evidence="3" key="1">
    <citation type="journal article" date="2022" name="Int. J. Mol. Sci.">
        <title>Draft Genome of Tanacetum Coccineum: Genomic Comparison of Closely Related Tanacetum-Family Plants.</title>
        <authorList>
            <person name="Yamashiro T."/>
            <person name="Shiraishi A."/>
            <person name="Nakayama K."/>
            <person name="Satake H."/>
        </authorList>
    </citation>
    <scope>NUCLEOTIDE SEQUENCE</scope>
</reference>
<evidence type="ECO:0000313" key="4">
    <source>
        <dbReference type="Proteomes" id="UP001151760"/>
    </source>
</evidence>
<feature type="coiled-coil region" evidence="1">
    <location>
        <begin position="405"/>
        <end position="450"/>
    </location>
</feature>
<reference evidence="3" key="2">
    <citation type="submission" date="2022-01" db="EMBL/GenBank/DDBJ databases">
        <authorList>
            <person name="Yamashiro T."/>
            <person name="Shiraishi A."/>
            <person name="Satake H."/>
            <person name="Nakayama K."/>
        </authorList>
    </citation>
    <scope>NUCLEOTIDE SEQUENCE</scope>
</reference>
<accession>A0ABQ5JEG4</accession>
<sequence>MANLQFCDKHNMVAFLKKPKNSEGFHEIVDFLNRSTLRYALITNPTIYTSQIKQFWQTATVKTLDSGEVEIKATVDGHDKTITEASVRSSLQLADADGISNMSTTEIFEQLALMGYVTDSDHLTFYKNKFSPQWKFLIHTILHCISFKSTGWDQFSSNIATALICLANNRTFNFSKLIFDGMVKNLDSKTKFLMYPRFLQLFLNMDVSTLLPHSRTHIAPILTQKVFGNMKRGFSGVHTPLLPTMLIIDQTGLGEGSAIPAASQHTPIVDTPSTSQPPVTEQPQSPTSTTTPATSPLRIIFSPSLSHQTHLSQISSPLRNINRQAAEISQSQFSTQTQVAEEATFTSVDVDVGGAATTDIGLDVGQGSGIIHKTPTRLNDVPLSGVNTPGSAEGSLSQTELTDLVLKLSKKVEGLETELKNTKQIYGKVYTKLVQRVKSLEDQLKAEKSKFTKRKFQIVISEDEADLPAEDSSK</sequence>
<name>A0ABQ5JEG4_9ASTR</name>
<evidence type="ECO:0000256" key="1">
    <source>
        <dbReference type="SAM" id="Coils"/>
    </source>
</evidence>
<evidence type="ECO:0008006" key="5">
    <source>
        <dbReference type="Google" id="ProtNLM"/>
    </source>
</evidence>
<gene>
    <name evidence="3" type="ORF">Tco_1131875</name>
</gene>
<comment type="caution">
    <text evidence="3">The sequence shown here is derived from an EMBL/GenBank/DDBJ whole genome shotgun (WGS) entry which is preliminary data.</text>
</comment>